<dbReference type="AlphaFoldDB" id="A0A0V0R5X2"/>
<dbReference type="FunFam" id="2.40.110.10:FF:000002">
    <property type="entry name" value="Acyl-CoA dehydrogenase fadE12"/>
    <property type="match status" value="1"/>
</dbReference>
<feature type="domain" description="Acyl-CoA dehydrogenase/oxidase C-terminal" evidence="7">
    <location>
        <begin position="112"/>
        <end position="261"/>
    </location>
</feature>
<comment type="similarity">
    <text evidence="2 6">Belongs to the acyl-CoA dehydrogenase family.</text>
</comment>
<dbReference type="Pfam" id="PF02770">
    <property type="entry name" value="Acyl-CoA_dh_M"/>
    <property type="match status" value="1"/>
</dbReference>
<gene>
    <name evidence="9" type="ORF">PPERSA_02626</name>
</gene>
<evidence type="ECO:0000256" key="2">
    <source>
        <dbReference type="ARBA" id="ARBA00009347"/>
    </source>
</evidence>
<proteinExistence type="inferred from homology"/>
<dbReference type="InterPro" id="IPR046373">
    <property type="entry name" value="Acyl-CoA_Oxase/DH_mid-dom_sf"/>
</dbReference>
<dbReference type="GO" id="GO:0003995">
    <property type="term" value="F:acyl-CoA dehydrogenase activity"/>
    <property type="evidence" value="ECO:0007669"/>
    <property type="project" value="TreeGrafter"/>
</dbReference>
<feature type="domain" description="Acyl-CoA oxidase/dehydrogenase middle" evidence="8">
    <location>
        <begin position="1"/>
        <end position="95"/>
    </location>
</feature>
<dbReference type="InterPro" id="IPR009100">
    <property type="entry name" value="AcylCoA_DH/oxidase_NM_dom_sf"/>
</dbReference>
<comment type="caution">
    <text evidence="9">The sequence shown here is derived from an EMBL/GenBank/DDBJ whole genome shotgun (WGS) entry which is preliminary data.</text>
</comment>
<dbReference type="SUPFAM" id="SSF47203">
    <property type="entry name" value="Acyl-CoA dehydrogenase C-terminal domain-like"/>
    <property type="match status" value="1"/>
</dbReference>
<dbReference type="InterPro" id="IPR050741">
    <property type="entry name" value="Acyl-CoA_dehydrogenase"/>
</dbReference>
<reference evidence="9 10" key="1">
    <citation type="journal article" date="2015" name="Sci. Rep.">
        <title>Genome of the facultative scuticociliatosis pathogen Pseudocohnilembus persalinus provides insight into its virulence through horizontal gene transfer.</title>
        <authorList>
            <person name="Xiong J."/>
            <person name="Wang G."/>
            <person name="Cheng J."/>
            <person name="Tian M."/>
            <person name="Pan X."/>
            <person name="Warren A."/>
            <person name="Jiang C."/>
            <person name="Yuan D."/>
            <person name="Miao W."/>
        </authorList>
    </citation>
    <scope>NUCLEOTIDE SEQUENCE [LARGE SCALE GENOMIC DNA]</scope>
    <source>
        <strain evidence="9">36N120E</strain>
    </source>
</reference>
<comment type="cofactor">
    <cofactor evidence="1 6">
        <name>FAD</name>
        <dbReference type="ChEBI" id="CHEBI:57692"/>
    </cofactor>
</comment>
<accession>A0A0V0R5X2</accession>
<evidence type="ECO:0000313" key="10">
    <source>
        <dbReference type="Proteomes" id="UP000054937"/>
    </source>
</evidence>
<dbReference type="OrthoDB" id="434771at2759"/>
<dbReference type="InterPro" id="IPR036250">
    <property type="entry name" value="AcylCo_DH-like_C"/>
</dbReference>
<dbReference type="PANTHER" id="PTHR48083">
    <property type="entry name" value="MEDIUM-CHAIN SPECIFIC ACYL-COA DEHYDROGENASE, MITOCHONDRIAL-RELATED"/>
    <property type="match status" value="1"/>
</dbReference>
<dbReference type="PANTHER" id="PTHR48083:SF13">
    <property type="entry name" value="ACYL-COA DEHYDROGENASE FAMILY MEMBER 11"/>
    <property type="match status" value="1"/>
</dbReference>
<dbReference type="Proteomes" id="UP000054937">
    <property type="component" value="Unassembled WGS sequence"/>
</dbReference>
<keyword evidence="5 6" id="KW-0560">Oxidoreductase</keyword>
<dbReference type="SUPFAM" id="SSF56645">
    <property type="entry name" value="Acyl-CoA dehydrogenase NM domain-like"/>
    <property type="match status" value="1"/>
</dbReference>
<dbReference type="Gene3D" id="2.40.110.10">
    <property type="entry name" value="Butyryl-CoA Dehydrogenase, subunit A, domain 2"/>
    <property type="match status" value="1"/>
</dbReference>
<dbReference type="EMBL" id="LDAU01000044">
    <property type="protein sequence ID" value="KRX09754.1"/>
    <property type="molecule type" value="Genomic_DNA"/>
</dbReference>
<dbReference type="GO" id="GO:0005737">
    <property type="term" value="C:cytoplasm"/>
    <property type="evidence" value="ECO:0007669"/>
    <property type="project" value="TreeGrafter"/>
</dbReference>
<keyword evidence="3 6" id="KW-0285">Flavoprotein</keyword>
<dbReference type="GO" id="GO:0033539">
    <property type="term" value="P:fatty acid beta-oxidation using acyl-CoA dehydrogenase"/>
    <property type="evidence" value="ECO:0007669"/>
    <property type="project" value="TreeGrafter"/>
</dbReference>
<dbReference type="Gene3D" id="1.20.140.10">
    <property type="entry name" value="Butyryl-CoA Dehydrogenase, subunit A, domain 3"/>
    <property type="match status" value="1"/>
</dbReference>
<protein>
    <submittedName>
        <fullName evidence="9">Acyl-CoA dehydrogenase/oxidase, N-terminal and middle domain</fullName>
    </submittedName>
</protein>
<dbReference type="InParanoid" id="A0A0V0R5X2"/>
<evidence type="ECO:0000256" key="3">
    <source>
        <dbReference type="ARBA" id="ARBA00022630"/>
    </source>
</evidence>
<dbReference type="InterPro" id="IPR006091">
    <property type="entry name" value="Acyl-CoA_Oxase/DH_mid-dom"/>
</dbReference>
<evidence type="ECO:0000256" key="6">
    <source>
        <dbReference type="RuleBase" id="RU362125"/>
    </source>
</evidence>
<dbReference type="OMA" id="WNMFLSK"/>
<organism evidence="9 10">
    <name type="scientific">Pseudocohnilembus persalinus</name>
    <name type="common">Ciliate</name>
    <dbReference type="NCBI Taxonomy" id="266149"/>
    <lineage>
        <taxon>Eukaryota</taxon>
        <taxon>Sar</taxon>
        <taxon>Alveolata</taxon>
        <taxon>Ciliophora</taxon>
        <taxon>Intramacronucleata</taxon>
        <taxon>Oligohymenophorea</taxon>
        <taxon>Scuticociliatia</taxon>
        <taxon>Philasterida</taxon>
        <taxon>Pseudocohnilembidae</taxon>
        <taxon>Pseudocohnilembus</taxon>
    </lineage>
</organism>
<evidence type="ECO:0000259" key="7">
    <source>
        <dbReference type="Pfam" id="PF00441"/>
    </source>
</evidence>
<evidence type="ECO:0000256" key="5">
    <source>
        <dbReference type="ARBA" id="ARBA00023002"/>
    </source>
</evidence>
<keyword evidence="4 6" id="KW-0274">FAD</keyword>
<keyword evidence="10" id="KW-1185">Reference proteome</keyword>
<dbReference type="Pfam" id="PF00441">
    <property type="entry name" value="Acyl-CoA_dh_1"/>
    <property type="match status" value="1"/>
</dbReference>
<sequence>MTEPMVASSDATNIATTILKQGSNYIVNGRKWYISMAGHPDCKISIVMGITPNKKLPSHQQHSMILVPMNTPGVLVKRPMEVLGYDDAPFGHMEIIYDNVVVPEQNILLGEGRGFEIAQGRLGPGRIHHCMRLIGATERAYENLMDRLIRRKVFKKDLLQYDSIRKQVAKSRLQIDQTRLLVLHAARMIDEVGPKYAKNEIAQIKVAAPNMALEVIDRVIQIYGAAGLSQDTVLADMYASSRTLRIADGPDDVHLDTIAKNEINKYYPKL</sequence>
<evidence type="ECO:0000313" key="9">
    <source>
        <dbReference type="EMBL" id="KRX09754.1"/>
    </source>
</evidence>
<evidence type="ECO:0000256" key="1">
    <source>
        <dbReference type="ARBA" id="ARBA00001974"/>
    </source>
</evidence>
<evidence type="ECO:0000259" key="8">
    <source>
        <dbReference type="Pfam" id="PF02770"/>
    </source>
</evidence>
<name>A0A0V0R5X2_PSEPJ</name>
<evidence type="ECO:0000256" key="4">
    <source>
        <dbReference type="ARBA" id="ARBA00022827"/>
    </source>
</evidence>
<dbReference type="InterPro" id="IPR009075">
    <property type="entry name" value="AcylCo_DH/oxidase_C"/>
</dbReference>